<evidence type="ECO:0000313" key="1">
    <source>
        <dbReference type="EMBL" id="UXH38277.1"/>
    </source>
</evidence>
<evidence type="ECO:0000313" key="2">
    <source>
        <dbReference type="Proteomes" id="UP001064504"/>
    </source>
</evidence>
<dbReference type="Proteomes" id="UP001064504">
    <property type="component" value="Chromosome"/>
</dbReference>
<sequence>MNASDLTSLFGVASDDERIIQLFEKLSTLRRPRQPDRANYEYYDWVLVRKLGLELGFVDEEYQAATERFRWGHGKLLLAQAYFYSGNDEIRKYSGNLPKGLCFSDTREQANTKLSEFESTRRSYLNDTWDLDDYRITVSYKANDQAIDKLVCRLIPAPMKQTIQATPPALEKIYNSLGQNINNREFRDLWPTSLADQDHKISENPTKLDLRESLGASLTFINSKTGLLFHSITLHRNRDQESQGWKGQLPLNLDFEDSPLTLFSKISAPPASQGNSNLTGHAVWHFNDYTLYVLYSNIDNRLIRVNLITPGIWKCVEDYEY</sequence>
<dbReference type="EMBL" id="CP104557">
    <property type="protein sequence ID" value="UXH38277.1"/>
    <property type="molecule type" value="Genomic_DNA"/>
</dbReference>
<organism evidence="1 2">
    <name type="scientific">Pseudomonas promysalinigenes</name>
    <dbReference type="NCBI Taxonomy" id="485898"/>
    <lineage>
        <taxon>Bacteria</taxon>
        <taxon>Pseudomonadati</taxon>
        <taxon>Pseudomonadota</taxon>
        <taxon>Gammaproteobacteria</taxon>
        <taxon>Pseudomonadales</taxon>
        <taxon>Pseudomonadaceae</taxon>
        <taxon>Pseudomonas</taxon>
    </lineage>
</organism>
<keyword evidence="2" id="KW-1185">Reference proteome</keyword>
<reference evidence="1" key="1">
    <citation type="submission" date="2022-09" db="EMBL/GenBank/DDBJ databases">
        <title>Complete genome sequence of Pseudomonas promysalinigenes strain RL-WG26, a newly isolated PGPR with the potential for plant salinity stress alleviation.</title>
        <authorList>
            <person name="Ren L."/>
            <person name="Wang G."/>
            <person name="Hu H."/>
        </authorList>
    </citation>
    <scope>NUCLEOTIDE SEQUENCE</scope>
    <source>
        <strain evidence="1">RL-WG26</strain>
    </source>
</reference>
<dbReference type="RefSeq" id="WP_261743646.1">
    <property type="nucleotide sequence ID" value="NZ_CP104557.1"/>
</dbReference>
<accession>A0ABY6AGT4</accession>
<gene>
    <name evidence="1" type="ORF">N5C08_14890</name>
</gene>
<name>A0ABY6AGT4_9PSED</name>
<proteinExistence type="predicted"/>
<protein>
    <submittedName>
        <fullName evidence="1">Uncharacterized protein</fullName>
    </submittedName>
</protein>